<keyword evidence="1" id="KW-1133">Transmembrane helix</keyword>
<organism evidence="3 4">
    <name type="scientific">Agarivorans aestuarii</name>
    <dbReference type="NCBI Taxonomy" id="1563703"/>
    <lineage>
        <taxon>Bacteria</taxon>
        <taxon>Pseudomonadati</taxon>
        <taxon>Pseudomonadota</taxon>
        <taxon>Gammaproteobacteria</taxon>
        <taxon>Alteromonadales</taxon>
        <taxon>Alteromonadaceae</taxon>
        <taxon>Agarivorans</taxon>
    </lineage>
</organism>
<gene>
    <name evidence="3" type="ORF">SNR37_002148</name>
</gene>
<evidence type="ECO:0000313" key="4">
    <source>
        <dbReference type="Proteomes" id="UP001310248"/>
    </source>
</evidence>
<proteinExistence type="predicted"/>
<evidence type="ECO:0000259" key="2">
    <source>
        <dbReference type="Pfam" id="PF09413"/>
    </source>
</evidence>
<keyword evidence="1" id="KW-0472">Membrane</keyword>
<feature type="transmembrane region" description="Helical" evidence="1">
    <location>
        <begin position="105"/>
        <end position="123"/>
    </location>
</feature>
<accession>A0ABU7FZY7</accession>
<dbReference type="RefSeq" id="WP_329774173.1">
    <property type="nucleotide sequence ID" value="NZ_JAYDYW010000004.1"/>
</dbReference>
<dbReference type="Gene3D" id="3.30.70.790">
    <property type="entry name" value="UreE, C-terminal domain"/>
    <property type="match status" value="1"/>
</dbReference>
<evidence type="ECO:0000313" key="3">
    <source>
        <dbReference type="EMBL" id="MEE1672738.1"/>
    </source>
</evidence>
<reference evidence="4" key="1">
    <citation type="submission" date="2023-07" db="EMBL/GenBank/DDBJ databases">
        <title>Draft genome sequence of Agarivorans aestuarii strain ZMCS4, a CAZymes producing bacteria isolated from the marine brown algae Clodostephus spongiosus.</title>
        <authorList>
            <person name="Lorente B."/>
            <person name="Cabral C."/>
            <person name="Frias J."/>
            <person name="Faria J."/>
            <person name="Toubarro D."/>
        </authorList>
    </citation>
    <scope>NUCLEOTIDE SEQUENCE [LARGE SCALE GENOMIC DNA]</scope>
    <source>
        <strain evidence="4">ZMCS4</strain>
    </source>
</reference>
<keyword evidence="4" id="KW-1185">Reference proteome</keyword>
<comment type="caution">
    <text evidence="3">The sequence shown here is derived from an EMBL/GenBank/DDBJ whole genome shotgun (WGS) entry which is preliminary data.</text>
</comment>
<evidence type="ECO:0000256" key="1">
    <source>
        <dbReference type="SAM" id="Phobius"/>
    </source>
</evidence>
<dbReference type="InterPro" id="IPR018551">
    <property type="entry name" value="DUF2007"/>
</dbReference>
<name>A0ABU7FZY7_9ALTE</name>
<keyword evidence="1" id="KW-0812">Transmembrane</keyword>
<feature type="domain" description="DUF2007" evidence="2">
    <location>
        <begin position="4"/>
        <end position="68"/>
    </location>
</feature>
<dbReference type="Proteomes" id="UP001310248">
    <property type="component" value="Unassembled WGS sequence"/>
</dbReference>
<dbReference type="SUPFAM" id="SSF54913">
    <property type="entry name" value="GlnB-like"/>
    <property type="match status" value="1"/>
</dbReference>
<protein>
    <submittedName>
        <fullName evidence="3">DUF2007 domain-containing protein</fullName>
    </submittedName>
</protein>
<sequence>MSQWVVVARYSYPHEAQIAKASLLSANISCALNDEHTINMQWLYSDAVGGIRLMVKESDAEQAWQILQQDYSTDVEELFPEQTIITCPNCGSENIRAFTKGKRSAFLVFLLAGFPLFFYQHGFKCDSCKAFWQENTEQ</sequence>
<dbReference type="EMBL" id="JAYDYW010000004">
    <property type="protein sequence ID" value="MEE1672738.1"/>
    <property type="molecule type" value="Genomic_DNA"/>
</dbReference>
<reference evidence="3 4" key="2">
    <citation type="submission" date="2023-12" db="EMBL/GenBank/DDBJ databases">
        <authorList>
            <consortium name="Cladostephus spongiosus"/>
            <person name="Lorente B."/>
            <person name="Cabral C."/>
            <person name="Frias J."/>
            <person name="Faria J."/>
            <person name="Toubarro D."/>
        </authorList>
    </citation>
    <scope>NUCLEOTIDE SEQUENCE [LARGE SCALE GENOMIC DNA]</scope>
    <source>
        <strain evidence="3 4">ZMCS4</strain>
    </source>
</reference>
<dbReference type="Pfam" id="PF09413">
    <property type="entry name" value="DUF2007"/>
    <property type="match status" value="1"/>
</dbReference>
<dbReference type="InterPro" id="IPR011322">
    <property type="entry name" value="N-reg_PII-like_a/b"/>
</dbReference>